<dbReference type="EC" id="3.4.16.4" evidence="14"/>
<comment type="function">
    <text evidence="1">Removes C-terminal D-alanyl residues from sugar-peptide cell wall precursors.</text>
</comment>
<dbReference type="GO" id="GO:0008800">
    <property type="term" value="F:beta-lactamase activity"/>
    <property type="evidence" value="ECO:0007669"/>
    <property type="project" value="InterPro"/>
</dbReference>
<keyword evidence="3 11" id="KW-0732">Signal</keyword>
<dbReference type="GO" id="GO:0008360">
    <property type="term" value="P:regulation of cell shape"/>
    <property type="evidence" value="ECO:0007669"/>
    <property type="project" value="UniProtKB-KW"/>
</dbReference>
<protein>
    <submittedName>
        <fullName evidence="14">D-ala-D-ala-carboxypeptidase family protein</fullName>
        <ecNumber evidence="14">3.4.16.4</ecNumber>
    </submittedName>
    <submittedName>
        <fullName evidence="15">D-alanyl-D-alanine carboxypeptidase</fullName>
    </submittedName>
</protein>
<evidence type="ECO:0000313" key="15">
    <source>
        <dbReference type="EMBL" id="TGE16325.1"/>
    </source>
</evidence>
<dbReference type="GO" id="GO:0009002">
    <property type="term" value="F:serine-type D-Ala-D-Ala carboxypeptidase activity"/>
    <property type="evidence" value="ECO:0007669"/>
    <property type="project" value="UniProtKB-EC"/>
</dbReference>
<evidence type="ECO:0000259" key="13">
    <source>
        <dbReference type="Pfam" id="PF09211"/>
    </source>
</evidence>
<dbReference type="Proteomes" id="UP000297598">
    <property type="component" value="Unassembled WGS sequence"/>
</dbReference>
<keyword evidence="14" id="KW-0121">Carboxypeptidase</keyword>
<proteinExistence type="inferred from homology"/>
<feature type="binding site" evidence="9">
    <location>
        <position position="257"/>
    </location>
    <ligand>
        <name>substrate</name>
    </ligand>
</feature>
<keyword evidence="4 14" id="KW-0378">Hydrolase</keyword>
<dbReference type="OrthoDB" id="9791132at2"/>
<feature type="domain" description="Peptidase S11 D-alanyl-D-alanine carboxypeptidase A N-terminal" evidence="12">
    <location>
        <begin position="54"/>
        <end position="286"/>
    </location>
</feature>
<dbReference type="GO" id="GO:0046677">
    <property type="term" value="P:response to antibiotic"/>
    <property type="evidence" value="ECO:0007669"/>
    <property type="project" value="InterPro"/>
</dbReference>
<organism evidence="14 16">
    <name type="scientific">Staphylococcus petrasii</name>
    <dbReference type="NCBI Taxonomy" id="1276936"/>
    <lineage>
        <taxon>Bacteria</taxon>
        <taxon>Bacillati</taxon>
        <taxon>Bacillota</taxon>
        <taxon>Bacilli</taxon>
        <taxon>Bacillales</taxon>
        <taxon>Staphylococcaceae</taxon>
        <taxon>Staphylococcus</taxon>
    </lineage>
</organism>
<evidence type="ECO:0000313" key="14">
    <source>
        <dbReference type="EMBL" id="SUM42760.1"/>
    </source>
</evidence>
<feature type="signal peptide" evidence="11">
    <location>
        <begin position="1"/>
        <end position="25"/>
    </location>
</feature>
<evidence type="ECO:0000259" key="12">
    <source>
        <dbReference type="Pfam" id="PF00768"/>
    </source>
</evidence>
<feature type="domain" description="Penicillin-binding protein 4 C-terminal" evidence="13">
    <location>
        <begin position="314"/>
        <end position="377"/>
    </location>
</feature>
<evidence type="ECO:0000256" key="1">
    <source>
        <dbReference type="ARBA" id="ARBA00003217"/>
    </source>
</evidence>
<dbReference type="Gene3D" id="3.40.710.10">
    <property type="entry name" value="DD-peptidase/beta-lactamase superfamily"/>
    <property type="match status" value="1"/>
</dbReference>
<evidence type="ECO:0000256" key="8">
    <source>
        <dbReference type="PIRSR" id="PIRSR618044-1"/>
    </source>
</evidence>
<sequence length="383" mass="42992">MFQKIVKSIGSISFIALLSATSAHAAETPVNISNRIQPNGVSSYYQPDGVTLTTQQGQILYDYQGNKKADPASLSKMMTLYLVYEAIDSGKLKLTDTVKIKAQYAQLSTAPNLTSVPLQTGQVYTIDQLIKQTALPSSNTAALILGEKVSGNTSAFTDKMNQQAQIFKMYNTHFVNPAGAQNNLLGQCAPSRYRNQIYPTSTSKDMTILAHELIAKHPEILKVTQLPQDTQKGYTFTNTNLSLKNQPLYLPGTDGLKTGTSDKGYNITLTNKLNNLRLNETVLNVKPYGDYNAKYSRNRIANNVIRYYRQQYEYKKVLSKGKHTIGKRTYEVKKDLYDTVPKNSKKWTIKVDNNNQAYVSYNRYFLPNTSAPKVAVEKKWNLF</sequence>
<gene>
    <name evidence="14" type="primary">dacA</name>
    <name evidence="15" type="ORF">BJR09_09380</name>
    <name evidence="14" type="ORF">NCTC13830_00282</name>
</gene>
<dbReference type="GO" id="GO:0006508">
    <property type="term" value="P:proteolysis"/>
    <property type="evidence" value="ECO:0007669"/>
    <property type="project" value="InterPro"/>
</dbReference>
<dbReference type="Pfam" id="PF00768">
    <property type="entry name" value="Peptidase_S11"/>
    <property type="match status" value="1"/>
</dbReference>
<evidence type="ECO:0000256" key="9">
    <source>
        <dbReference type="PIRSR" id="PIRSR618044-2"/>
    </source>
</evidence>
<dbReference type="GO" id="GO:0030655">
    <property type="term" value="P:beta-lactam antibiotic catabolic process"/>
    <property type="evidence" value="ECO:0007669"/>
    <property type="project" value="InterPro"/>
</dbReference>
<dbReference type="InterPro" id="IPR000871">
    <property type="entry name" value="Beta-lactam_class-A"/>
</dbReference>
<reference evidence="14 16" key="1">
    <citation type="submission" date="2018-06" db="EMBL/GenBank/DDBJ databases">
        <authorList>
            <consortium name="Pathogen Informatics"/>
            <person name="Doyle S."/>
        </authorList>
    </citation>
    <scope>NUCLEOTIDE SEQUENCE [LARGE SCALE GENOMIC DNA]</scope>
    <source>
        <strain evidence="14 16">NCTC13830</strain>
    </source>
</reference>
<dbReference type="AlphaFoldDB" id="A0A380FX99"/>
<evidence type="ECO:0000256" key="2">
    <source>
        <dbReference type="ARBA" id="ARBA00007164"/>
    </source>
</evidence>
<dbReference type="InterPro" id="IPR015956">
    <property type="entry name" value="Peniciliin-bd_prot_C_sf"/>
</dbReference>
<feature type="chain" id="PRO_5044586672" evidence="11">
    <location>
        <begin position="26"/>
        <end position="383"/>
    </location>
</feature>
<dbReference type="NCBIfam" id="NF038258">
    <property type="entry name" value="PBP4_Staph"/>
    <property type="match status" value="1"/>
</dbReference>
<evidence type="ECO:0000256" key="6">
    <source>
        <dbReference type="ARBA" id="ARBA00022984"/>
    </source>
</evidence>
<evidence type="ECO:0000256" key="10">
    <source>
        <dbReference type="RuleBase" id="RU004016"/>
    </source>
</evidence>
<evidence type="ECO:0000256" key="3">
    <source>
        <dbReference type="ARBA" id="ARBA00022729"/>
    </source>
</evidence>
<dbReference type="SUPFAM" id="SSF69189">
    <property type="entry name" value="Penicillin-binding protein associated domain"/>
    <property type="match status" value="1"/>
</dbReference>
<feature type="active site" description="Proton acceptor" evidence="8">
    <location>
        <position position="76"/>
    </location>
</feature>
<keyword evidence="17" id="KW-1185">Reference proteome</keyword>
<accession>A0A380FX99</accession>
<comment type="similarity">
    <text evidence="2 10">Belongs to the peptidase S11 family.</text>
</comment>
<dbReference type="InterPro" id="IPR037091">
    <property type="entry name" value="Pen-bd_prot4_C_dom_sf"/>
</dbReference>
<dbReference type="PANTHER" id="PTHR35333:SF4">
    <property type="entry name" value="SLR0121 PROTEIN"/>
    <property type="match status" value="1"/>
</dbReference>
<dbReference type="InterPro" id="IPR001967">
    <property type="entry name" value="Peptidase_S11_N"/>
</dbReference>
<dbReference type="Gene3D" id="2.30.140.20">
    <property type="entry name" value="Penicillin-binding protein 4, C-terminal domain"/>
    <property type="match status" value="1"/>
</dbReference>
<keyword evidence="14" id="KW-0645">Protease</keyword>
<dbReference type="InterPro" id="IPR015294">
    <property type="entry name" value="Pen-bd_prot4_C_dom"/>
</dbReference>
<dbReference type="GO" id="GO:0071555">
    <property type="term" value="P:cell wall organization"/>
    <property type="evidence" value="ECO:0007669"/>
    <property type="project" value="UniProtKB-KW"/>
</dbReference>
<dbReference type="SUPFAM" id="SSF56601">
    <property type="entry name" value="beta-lactamase/transpeptidase-like"/>
    <property type="match status" value="1"/>
</dbReference>
<evidence type="ECO:0000313" key="17">
    <source>
        <dbReference type="Proteomes" id="UP000297598"/>
    </source>
</evidence>
<dbReference type="InterPro" id="IPR018044">
    <property type="entry name" value="Peptidase_S11"/>
</dbReference>
<dbReference type="GO" id="GO:0009252">
    <property type="term" value="P:peptidoglycan biosynthetic process"/>
    <property type="evidence" value="ECO:0007669"/>
    <property type="project" value="UniProtKB-KW"/>
</dbReference>
<dbReference type="PANTHER" id="PTHR35333">
    <property type="entry name" value="BETA-LACTAMASE"/>
    <property type="match status" value="1"/>
</dbReference>
<dbReference type="Proteomes" id="UP000254047">
    <property type="component" value="Unassembled WGS sequence"/>
</dbReference>
<dbReference type="RefSeq" id="WP_103298154.1">
    <property type="nucleotide sequence ID" value="NZ_PPQT01000062.1"/>
</dbReference>
<name>A0A380FX99_9STAP</name>
<feature type="active site" evidence="8">
    <location>
        <position position="137"/>
    </location>
</feature>
<keyword evidence="6" id="KW-0573">Peptidoglycan synthesis</keyword>
<keyword evidence="5" id="KW-0133">Cell shape</keyword>
<feature type="active site" description="Acyl-ester intermediate" evidence="8">
    <location>
        <position position="73"/>
    </location>
</feature>
<evidence type="ECO:0000256" key="7">
    <source>
        <dbReference type="ARBA" id="ARBA00023316"/>
    </source>
</evidence>
<dbReference type="EMBL" id="UHDO01000001">
    <property type="protein sequence ID" value="SUM42760.1"/>
    <property type="molecule type" value="Genomic_DNA"/>
</dbReference>
<reference evidence="15 17" key="2">
    <citation type="submission" date="2019-04" db="EMBL/GenBank/DDBJ databases">
        <title>Genomic characterization of Staphylococcus petrasii strains.</title>
        <authorList>
            <person name="Vrbovska V."/>
            <person name="Kovarovic V."/>
            <person name="Maslanova I."/>
            <person name="Indrakova A."/>
            <person name="Petras P."/>
            <person name="Sedo O."/>
            <person name="Svec P."/>
            <person name="Fisarova L."/>
            <person name="Sedlacek I."/>
            <person name="Doskar J."/>
            <person name="Pantucek R."/>
        </authorList>
    </citation>
    <scope>NUCLEOTIDE SEQUENCE [LARGE SCALE GENOMIC DNA]</scope>
    <source>
        <strain evidence="15 17">P5404</strain>
    </source>
</reference>
<evidence type="ECO:0000313" key="16">
    <source>
        <dbReference type="Proteomes" id="UP000254047"/>
    </source>
</evidence>
<evidence type="ECO:0000256" key="5">
    <source>
        <dbReference type="ARBA" id="ARBA00022960"/>
    </source>
</evidence>
<dbReference type="Pfam" id="PF09211">
    <property type="entry name" value="DUF1958"/>
    <property type="match status" value="1"/>
</dbReference>
<dbReference type="InterPro" id="IPR012338">
    <property type="entry name" value="Beta-lactam/transpept-like"/>
</dbReference>
<keyword evidence="7" id="KW-0961">Cell wall biogenesis/degradation</keyword>
<dbReference type="EMBL" id="SRLS01000015">
    <property type="protein sequence ID" value="TGE16325.1"/>
    <property type="molecule type" value="Genomic_DNA"/>
</dbReference>
<evidence type="ECO:0000256" key="4">
    <source>
        <dbReference type="ARBA" id="ARBA00022801"/>
    </source>
</evidence>
<dbReference type="PRINTS" id="PR00725">
    <property type="entry name" value="DADACBPTASE1"/>
</dbReference>
<evidence type="ECO:0000256" key="11">
    <source>
        <dbReference type="SAM" id="SignalP"/>
    </source>
</evidence>